<evidence type="ECO:0000256" key="2">
    <source>
        <dbReference type="ARBA" id="ARBA00022737"/>
    </source>
</evidence>
<evidence type="ECO:0000256" key="4">
    <source>
        <dbReference type="ARBA" id="ARBA00023136"/>
    </source>
</evidence>
<evidence type="ECO:0000256" key="1">
    <source>
        <dbReference type="ARBA" id="ARBA00004394"/>
    </source>
</evidence>
<dbReference type="GO" id="GO:0007030">
    <property type="term" value="P:Golgi organization"/>
    <property type="evidence" value="ECO:0007669"/>
    <property type="project" value="TreeGrafter"/>
</dbReference>
<organism evidence="7 8">
    <name type="scientific">Ectocarpus siliculosus</name>
    <name type="common">Brown alga</name>
    <name type="synonym">Conferva siliculosa</name>
    <dbReference type="NCBI Taxonomy" id="2880"/>
    <lineage>
        <taxon>Eukaryota</taxon>
        <taxon>Sar</taxon>
        <taxon>Stramenopiles</taxon>
        <taxon>Ochrophyta</taxon>
        <taxon>PX clade</taxon>
        <taxon>Phaeophyceae</taxon>
        <taxon>Ectocarpales</taxon>
        <taxon>Ectocarpaceae</taxon>
        <taxon>Ectocarpus</taxon>
    </lineage>
</organism>
<evidence type="ECO:0000313" key="8">
    <source>
        <dbReference type="Proteomes" id="UP000002630"/>
    </source>
</evidence>
<dbReference type="EMBL" id="FN649739">
    <property type="protein sequence ID" value="CBJ32029.1"/>
    <property type="molecule type" value="Genomic_DNA"/>
</dbReference>
<feature type="domain" description="PDZ GRASP-type" evidence="6">
    <location>
        <begin position="13"/>
        <end position="103"/>
    </location>
</feature>
<dbReference type="STRING" id="2880.D7FWE1"/>
<evidence type="ECO:0000313" key="7">
    <source>
        <dbReference type="EMBL" id="CBJ32029.1"/>
    </source>
</evidence>
<dbReference type="Gene3D" id="2.30.42.10">
    <property type="match status" value="2"/>
</dbReference>
<comment type="subcellular location">
    <subcellularLocation>
        <location evidence="1">Golgi apparatus membrane</location>
    </subcellularLocation>
</comment>
<sequence length="293" mass="30445">MGNSQGAAQLGKCGYRVLGVQPNSPASKVGLVSFFDFIVAADGVLLEVLDNTFIEMIKASVDKPLPLTVYNYKSMTTRDVTITPSSSWGGQGMLGVTIRFDTYHNADDNLVRVLEVVPGSPSHIAGLQPEHDYLLGTAERVFKDPDILFEEVTAHLDQPMSFYVYNTKTDEVRVAVVLPTNVWGGEGCLGAEVGHGYLHRLPQSCRSSTATSVIKGMCILAADATGGGGKQLSYTAASRKKQDPNGGVAPDGFTTAVTGTDGGPAEQGGAGVGVPPGGALGGAGNVIDVDLSG</sequence>
<dbReference type="PANTHER" id="PTHR12893:SF0">
    <property type="entry name" value="GRASP65"/>
    <property type="match status" value="1"/>
</dbReference>
<dbReference type="InterPro" id="IPR024958">
    <property type="entry name" value="GRASP_PDZ"/>
</dbReference>
<keyword evidence="2" id="KW-0677">Repeat</keyword>
<name>D7FWE1_ECTSI</name>
<dbReference type="EMBL" id="FN648491">
    <property type="protein sequence ID" value="CBJ32029.1"/>
    <property type="molecule type" value="Genomic_DNA"/>
</dbReference>
<keyword evidence="4" id="KW-0472">Membrane</keyword>
<dbReference type="OMA" id="FERAGEN"/>
<dbReference type="AlphaFoldDB" id="D7FWE1"/>
<dbReference type="FunFam" id="2.30.42.10:FF:000056">
    <property type="entry name" value="Golgi reassembly-stacking protein 2 isoform 1"/>
    <property type="match status" value="1"/>
</dbReference>
<dbReference type="eggNOG" id="KOG3834">
    <property type="taxonomic scope" value="Eukaryota"/>
</dbReference>
<evidence type="ECO:0000256" key="5">
    <source>
        <dbReference type="SAM" id="MobiDB-lite"/>
    </source>
</evidence>
<gene>
    <name evidence="7" type="ORF">Esi_0303_0009</name>
</gene>
<dbReference type="Pfam" id="PF04495">
    <property type="entry name" value="GRASP55_65"/>
    <property type="match status" value="1"/>
</dbReference>
<dbReference type="Proteomes" id="UP000002630">
    <property type="component" value="Linkage Group LG14"/>
</dbReference>
<protein>
    <recommendedName>
        <fullName evidence="6">PDZ GRASP-type domain-containing protein</fullName>
    </recommendedName>
</protein>
<evidence type="ECO:0000256" key="3">
    <source>
        <dbReference type="ARBA" id="ARBA00023034"/>
    </source>
</evidence>
<feature type="region of interest" description="Disordered" evidence="5">
    <location>
        <begin position="231"/>
        <end position="254"/>
    </location>
</feature>
<dbReference type="PANTHER" id="PTHR12893">
    <property type="entry name" value="GOLGI REASSEMBLY STACKING PROTEIN GRASP"/>
    <property type="match status" value="1"/>
</dbReference>
<dbReference type="InterPro" id="IPR007583">
    <property type="entry name" value="GRASP55_65"/>
</dbReference>
<dbReference type="InParanoid" id="D7FWE1"/>
<dbReference type="GO" id="GO:0000139">
    <property type="term" value="C:Golgi membrane"/>
    <property type="evidence" value="ECO:0007669"/>
    <property type="project" value="UniProtKB-SubCell"/>
</dbReference>
<reference evidence="7 8" key="1">
    <citation type="journal article" date="2010" name="Nature">
        <title>The Ectocarpus genome and the independent evolution of multicellularity in brown algae.</title>
        <authorList>
            <person name="Cock J.M."/>
            <person name="Sterck L."/>
            <person name="Rouze P."/>
            <person name="Scornet D."/>
            <person name="Allen A.E."/>
            <person name="Amoutzias G."/>
            <person name="Anthouard V."/>
            <person name="Artiguenave F."/>
            <person name="Aury J.M."/>
            <person name="Badger J.H."/>
            <person name="Beszteri B."/>
            <person name="Billiau K."/>
            <person name="Bonnet E."/>
            <person name="Bothwell J.H."/>
            <person name="Bowler C."/>
            <person name="Boyen C."/>
            <person name="Brownlee C."/>
            <person name="Carrano C.J."/>
            <person name="Charrier B."/>
            <person name="Cho G.Y."/>
            <person name="Coelho S.M."/>
            <person name="Collen J."/>
            <person name="Corre E."/>
            <person name="Da Silva C."/>
            <person name="Delage L."/>
            <person name="Delaroque N."/>
            <person name="Dittami S.M."/>
            <person name="Doulbeau S."/>
            <person name="Elias M."/>
            <person name="Farnham G."/>
            <person name="Gachon C.M."/>
            <person name="Gschloessl B."/>
            <person name="Heesch S."/>
            <person name="Jabbari K."/>
            <person name="Jubin C."/>
            <person name="Kawai H."/>
            <person name="Kimura K."/>
            <person name="Kloareg B."/>
            <person name="Kupper F.C."/>
            <person name="Lang D."/>
            <person name="Le Bail A."/>
            <person name="Leblanc C."/>
            <person name="Lerouge P."/>
            <person name="Lohr M."/>
            <person name="Lopez P.J."/>
            <person name="Martens C."/>
            <person name="Maumus F."/>
            <person name="Michel G."/>
            <person name="Miranda-Saavedra D."/>
            <person name="Morales J."/>
            <person name="Moreau H."/>
            <person name="Motomura T."/>
            <person name="Nagasato C."/>
            <person name="Napoli C.A."/>
            <person name="Nelson D.R."/>
            <person name="Nyvall-Collen P."/>
            <person name="Peters A.F."/>
            <person name="Pommier C."/>
            <person name="Potin P."/>
            <person name="Poulain J."/>
            <person name="Quesneville H."/>
            <person name="Read B."/>
            <person name="Rensing S.A."/>
            <person name="Ritter A."/>
            <person name="Rousvoal S."/>
            <person name="Samanta M."/>
            <person name="Samson G."/>
            <person name="Schroeder D.C."/>
            <person name="Segurens B."/>
            <person name="Strittmatter M."/>
            <person name="Tonon T."/>
            <person name="Tregear J.W."/>
            <person name="Valentin K."/>
            <person name="von Dassow P."/>
            <person name="Yamagishi T."/>
            <person name="Van de Peer Y."/>
            <person name="Wincker P."/>
        </authorList>
    </citation>
    <scope>NUCLEOTIDE SEQUENCE [LARGE SCALE GENOMIC DNA]</scope>
    <source>
        <strain evidence="8">Ec32 / CCAP1310/4</strain>
    </source>
</reference>
<dbReference type="OrthoDB" id="3318at2759"/>
<feature type="domain" description="PDZ GRASP-type" evidence="6">
    <location>
        <begin position="109"/>
        <end position="198"/>
    </location>
</feature>
<accession>D7FWE1</accession>
<evidence type="ECO:0000259" key="6">
    <source>
        <dbReference type="PROSITE" id="PS51865"/>
    </source>
</evidence>
<dbReference type="SUPFAM" id="SSF50156">
    <property type="entry name" value="PDZ domain-like"/>
    <property type="match status" value="2"/>
</dbReference>
<keyword evidence="8" id="KW-1185">Reference proteome</keyword>
<proteinExistence type="predicted"/>
<dbReference type="PROSITE" id="PS51865">
    <property type="entry name" value="PDZ_GRASP"/>
    <property type="match status" value="2"/>
</dbReference>
<dbReference type="InterPro" id="IPR036034">
    <property type="entry name" value="PDZ_sf"/>
</dbReference>
<keyword evidence="3" id="KW-0333">Golgi apparatus</keyword>